<dbReference type="InterPro" id="IPR018200">
    <property type="entry name" value="USP_CS"/>
</dbReference>
<comment type="catalytic activity">
    <reaction evidence="1">
        <text>Thiol-dependent hydrolysis of ester, thioester, amide, peptide and isopeptide bonds formed by the C-terminal Gly of ubiquitin (a 76-residue protein attached to proteins as an intracellular targeting signal).</text>
        <dbReference type="EC" id="3.4.19.12"/>
    </reaction>
</comment>
<accession>A0A8T1SBI7</accession>
<dbReference type="PANTHER" id="PTHR21646:SF44">
    <property type="entry name" value="UBIQUITIN CARBOXYL-TERMINAL HYDROLASE 31"/>
    <property type="match status" value="1"/>
</dbReference>
<feature type="compositionally biased region" description="Low complexity" evidence="4">
    <location>
        <begin position="705"/>
        <end position="718"/>
    </location>
</feature>
<dbReference type="GO" id="GO:0016579">
    <property type="term" value="P:protein deubiquitination"/>
    <property type="evidence" value="ECO:0007669"/>
    <property type="project" value="InterPro"/>
</dbReference>
<reference evidence="6 7" key="1">
    <citation type="journal article" date="2020" name="G3 (Bethesda)">
        <title>Draft Genome of the Common Snapping Turtle, Chelydra serpentina, a Model for Phenotypic Plasticity in Reptiles.</title>
        <authorList>
            <person name="Das D."/>
            <person name="Singh S.K."/>
            <person name="Bierstedt J."/>
            <person name="Erickson A."/>
            <person name="Galli G.L.J."/>
            <person name="Crossley D.A. 2nd"/>
            <person name="Rhen T."/>
        </authorList>
    </citation>
    <scope>NUCLEOTIDE SEQUENCE [LARGE SCALE GENOMIC DNA]</scope>
    <source>
        <strain evidence="6">KW</strain>
    </source>
</reference>
<keyword evidence="3" id="KW-0378">Hydrolase</keyword>
<feature type="compositionally biased region" description="Basic and acidic residues" evidence="4">
    <location>
        <begin position="669"/>
        <end position="679"/>
    </location>
</feature>
<dbReference type="Pfam" id="PF00443">
    <property type="entry name" value="UCH"/>
    <property type="match status" value="1"/>
</dbReference>
<dbReference type="GO" id="GO:0004843">
    <property type="term" value="F:cysteine-type deubiquitinase activity"/>
    <property type="evidence" value="ECO:0007669"/>
    <property type="project" value="UniProtKB-EC"/>
</dbReference>
<feature type="region of interest" description="Disordered" evidence="4">
    <location>
        <begin position="377"/>
        <end position="398"/>
    </location>
</feature>
<organism evidence="6 7">
    <name type="scientific">Chelydra serpentina</name>
    <name type="common">Snapping turtle</name>
    <name type="synonym">Testudo serpentina</name>
    <dbReference type="NCBI Taxonomy" id="8475"/>
    <lineage>
        <taxon>Eukaryota</taxon>
        <taxon>Metazoa</taxon>
        <taxon>Chordata</taxon>
        <taxon>Craniata</taxon>
        <taxon>Vertebrata</taxon>
        <taxon>Euteleostomi</taxon>
        <taxon>Archelosauria</taxon>
        <taxon>Testudinata</taxon>
        <taxon>Testudines</taxon>
        <taxon>Cryptodira</taxon>
        <taxon>Durocryptodira</taxon>
        <taxon>Americhelydia</taxon>
        <taxon>Chelydroidea</taxon>
        <taxon>Chelydridae</taxon>
        <taxon>Chelydra</taxon>
    </lineage>
</organism>
<dbReference type="PANTHER" id="PTHR21646">
    <property type="entry name" value="UBIQUITIN CARBOXYL-TERMINAL HYDROLASE"/>
    <property type="match status" value="1"/>
</dbReference>
<evidence type="ECO:0000256" key="1">
    <source>
        <dbReference type="ARBA" id="ARBA00000707"/>
    </source>
</evidence>
<feature type="compositionally biased region" description="Polar residues" evidence="4">
    <location>
        <begin position="539"/>
        <end position="552"/>
    </location>
</feature>
<comment type="caution">
    <text evidence="6">The sequence shown here is derived from an EMBL/GenBank/DDBJ whole genome shotgun (WGS) entry which is preliminary data.</text>
</comment>
<feature type="compositionally biased region" description="Basic and acidic residues" evidence="4">
    <location>
        <begin position="688"/>
        <end position="697"/>
    </location>
</feature>
<feature type="compositionally biased region" description="Low complexity" evidence="4">
    <location>
        <begin position="652"/>
        <end position="664"/>
    </location>
</feature>
<evidence type="ECO:0000313" key="7">
    <source>
        <dbReference type="Proteomes" id="UP000765507"/>
    </source>
</evidence>
<name>A0A8T1SBI7_CHESE</name>
<feature type="compositionally biased region" description="Low complexity" evidence="4">
    <location>
        <begin position="378"/>
        <end position="387"/>
    </location>
</feature>
<keyword evidence="7" id="KW-1185">Reference proteome</keyword>
<dbReference type="Gene3D" id="3.90.70.10">
    <property type="entry name" value="Cysteine proteinases"/>
    <property type="match status" value="1"/>
</dbReference>
<dbReference type="EC" id="3.4.19.12" evidence="2"/>
<dbReference type="InterPro" id="IPR050185">
    <property type="entry name" value="Ub_carboxyl-term_hydrolase"/>
</dbReference>
<dbReference type="Proteomes" id="UP000765507">
    <property type="component" value="Unassembled WGS sequence"/>
</dbReference>
<feature type="non-terminal residue" evidence="6">
    <location>
        <position position="1"/>
    </location>
</feature>
<feature type="region of interest" description="Disordered" evidence="4">
    <location>
        <begin position="452"/>
        <end position="805"/>
    </location>
</feature>
<feature type="compositionally biased region" description="Low complexity" evidence="4">
    <location>
        <begin position="754"/>
        <end position="769"/>
    </location>
</feature>
<evidence type="ECO:0000259" key="5">
    <source>
        <dbReference type="PROSITE" id="PS50235"/>
    </source>
</evidence>
<evidence type="ECO:0000256" key="4">
    <source>
        <dbReference type="SAM" id="MobiDB-lite"/>
    </source>
</evidence>
<evidence type="ECO:0000313" key="6">
    <source>
        <dbReference type="EMBL" id="KAG6926221.1"/>
    </source>
</evidence>
<dbReference type="InterPro" id="IPR038765">
    <property type="entry name" value="Papain-like_cys_pep_sf"/>
</dbReference>
<dbReference type="PROSITE" id="PS50235">
    <property type="entry name" value="USP_3"/>
    <property type="match status" value="1"/>
</dbReference>
<feature type="compositionally biased region" description="Low complexity" evidence="4">
    <location>
        <begin position="576"/>
        <end position="586"/>
    </location>
</feature>
<dbReference type="FunFam" id="3.90.70.10:FF:000048">
    <property type="entry name" value="Ubiquitin carboxyl-terminal hydrolase 31"/>
    <property type="match status" value="1"/>
</dbReference>
<feature type="compositionally biased region" description="Low complexity" evidence="4">
    <location>
        <begin position="297"/>
        <end position="313"/>
    </location>
</feature>
<feature type="compositionally biased region" description="Low complexity" evidence="4">
    <location>
        <begin position="616"/>
        <end position="639"/>
    </location>
</feature>
<gene>
    <name evidence="6" type="primary">USP31</name>
    <name evidence="6" type="ORF">G0U57_012506</name>
</gene>
<dbReference type="InterPro" id="IPR028889">
    <property type="entry name" value="USP"/>
</dbReference>
<protein>
    <recommendedName>
        <fullName evidence="2">ubiquitinyl hydrolase 1</fullName>
        <ecNumber evidence="2">3.4.19.12</ecNumber>
    </recommendedName>
</protein>
<dbReference type="EMBL" id="JAHGAV010000339">
    <property type="protein sequence ID" value="KAG6926221.1"/>
    <property type="molecule type" value="Genomic_DNA"/>
</dbReference>
<dbReference type="AlphaFoldDB" id="A0A8T1SBI7"/>
<feature type="domain" description="USP" evidence="5">
    <location>
        <begin position="1"/>
        <end position="224"/>
    </location>
</feature>
<dbReference type="PROSITE" id="PS00973">
    <property type="entry name" value="USP_2"/>
    <property type="match status" value="1"/>
</dbReference>
<dbReference type="InterPro" id="IPR001394">
    <property type="entry name" value="Peptidase_C19_UCH"/>
</dbReference>
<feature type="region of interest" description="Disordered" evidence="4">
    <location>
        <begin position="275"/>
        <end position="320"/>
    </location>
</feature>
<sequence>ALKSCGQGGTAHVKLVVEWDKETKDYLFVNMEDEYVPDSESVRQQRELHHQPQSCTLSQCFQLYTKEEQLAPDDAWRCPHCKQLQQGSITLSLWTLPDVLIIHLKRFRQEGDRRMKLQNMVKFPLTGLDMTPHVVKRSQSSWSLPSHWSPWRRPYGLGRDPEDYVYDLYAVCNHHGTMQGGHYTAYCKNSVDGLWYCFDDTDVQQLAENEVCKQTAYILFYQRRTTIPSWSANSSVAGSTSSSLCEHWVSRLPGSKQPSIASAASSRRTSLASLSESVELTGERSEDDGGFSTRPFVRSVQRQSLSSRSSVTSPLAVNENGVRPSWSLSAKLQMRSNSPSRFSGDSPVRTSASTLEKIGEAADDKVATSCFGSLRNLSSSYPEPSDSSSRRDHKTVGRAPLAVMEGVFREDSTARKSNSALVDPYGKSSVQADRSYLALDPFDNNNQIAFVDQSDSVESSPVKEVKAPSGTRLPCEKADGTPKKAPSSKGISEPDKSLRKGRTVLSSQECPISHPSPASAPPLKTSQKVSRSRSKTDSSRASGRHSSPASSQARKESGARLQETALSSAQEKHKSVSSPSAAAAKKTALGSVTRGPSAGKSRTSERSLSREGSKVSLGSDKTSVTSSSRTSSPRTSQPRSESRAMDSKHVRSSSMASLRSPSISLRSGLKRDSKSEEKGLSFFKSALRQKETRRSADLGKTTMLSKKSAGGSSKPGSKNVAEDKSEKSSFPPSSHANTNVAVKEKLAPKDATPSKHSLLSSRKSKSSQLDPRAQSPSSDKQSADKSLKKLPSSMHMSARPSPKPQ</sequence>
<evidence type="ECO:0000256" key="2">
    <source>
        <dbReference type="ARBA" id="ARBA00012759"/>
    </source>
</evidence>
<proteinExistence type="predicted"/>
<feature type="compositionally biased region" description="Basic and acidic residues" evidence="4">
    <location>
        <begin position="640"/>
        <end position="649"/>
    </location>
</feature>
<feature type="compositionally biased region" description="Basic and acidic residues" evidence="4">
    <location>
        <begin position="602"/>
        <end position="613"/>
    </location>
</feature>
<dbReference type="CDD" id="cd02674">
    <property type="entry name" value="Peptidase_C19R"/>
    <property type="match status" value="1"/>
</dbReference>
<evidence type="ECO:0000256" key="3">
    <source>
        <dbReference type="ARBA" id="ARBA00022801"/>
    </source>
</evidence>
<feature type="compositionally biased region" description="Polar residues" evidence="4">
    <location>
        <begin position="728"/>
        <end position="740"/>
    </location>
</feature>
<dbReference type="SUPFAM" id="SSF54001">
    <property type="entry name" value="Cysteine proteinases"/>
    <property type="match status" value="1"/>
</dbReference>
<dbReference type="OrthoDB" id="292964at2759"/>